<dbReference type="GO" id="GO:0005524">
    <property type="term" value="F:ATP binding"/>
    <property type="evidence" value="ECO:0007669"/>
    <property type="project" value="UniProtKB-KW"/>
</dbReference>
<dbReference type="AlphaFoldDB" id="A0A2A4H067"/>
<dbReference type="GO" id="GO:0016887">
    <property type="term" value="F:ATP hydrolysis activity"/>
    <property type="evidence" value="ECO:0007669"/>
    <property type="project" value="InterPro"/>
</dbReference>
<protein>
    <submittedName>
        <fullName evidence="4">Glycosyl transferase family 2</fullName>
    </submittedName>
</protein>
<dbReference type="PANTHER" id="PTHR43038:SF3">
    <property type="entry name" value="ABC TRANSPORTER G FAMILY MEMBER 20 ISOFORM X1"/>
    <property type="match status" value="1"/>
</dbReference>
<dbReference type="InterPro" id="IPR017871">
    <property type="entry name" value="ABC_transporter-like_CS"/>
</dbReference>
<dbReference type="InterPro" id="IPR003593">
    <property type="entry name" value="AAA+_ATPase"/>
</dbReference>
<name>A0A2A4H067_9STAP</name>
<dbReference type="PANTHER" id="PTHR43038">
    <property type="entry name" value="ATP-BINDING CASSETTE, SUB-FAMILY H, MEMBER 1"/>
    <property type="match status" value="1"/>
</dbReference>
<dbReference type="InterPro" id="IPR003439">
    <property type="entry name" value="ABC_transporter-like_ATP-bd"/>
</dbReference>
<dbReference type="GO" id="GO:0016740">
    <property type="term" value="F:transferase activity"/>
    <property type="evidence" value="ECO:0007669"/>
    <property type="project" value="UniProtKB-KW"/>
</dbReference>
<dbReference type="PROSITE" id="PS00211">
    <property type="entry name" value="ABC_TRANSPORTER_1"/>
    <property type="match status" value="1"/>
</dbReference>
<gene>
    <name evidence="4" type="ORF">B5C08_01415</name>
</gene>
<dbReference type="InterPro" id="IPR027417">
    <property type="entry name" value="P-loop_NTPase"/>
</dbReference>
<accession>A0A2A4H067</accession>
<dbReference type="Gene3D" id="3.40.50.300">
    <property type="entry name" value="P-loop containing nucleotide triphosphate hydrolases"/>
    <property type="match status" value="1"/>
</dbReference>
<evidence type="ECO:0000256" key="1">
    <source>
        <dbReference type="ARBA" id="ARBA00022741"/>
    </source>
</evidence>
<dbReference type="CDD" id="cd03263">
    <property type="entry name" value="ABC_subfamily_A"/>
    <property type="match status" value="1"/>
</dbReference>
<proteinExistence type="predicted"/>
<dbReference type="Proteomes" id="UP000218335">
    <property type="component" value="Unassembled WGS sequence"/>
</dbReference>
<evidence type="ECO:0000256" key="2">
    <source>
        <dbReference type="ARBA" id="ARBA00022840"/>
    </source>
</evidence>
<organism evidence="4 5">
    <name type="scientific">Staphylococcus delphini</name>
    <dbReference type="NCBI Taxonomy" id="53344"/>
    <lineage>
        <taxon>Bacteria</taxon>
        <taxon>Bacillati</taxon>
        <taxon>Bacillota</taxon>
        <taxon>Bacilli</taxon>
        <taxon>Bacillales</taxon>
        <taxon>Staphylococcaceae</taxon>
        <taxon>Staphylococcus</taxon>
        <taxon>Staphylococcus intermedius group</taxon>
    </lineage>
</organism>
<evidence type="ECO:0000313" key="5">
    <source>
        <dbReference type="Proteomes" id="UP000218335"/>
    </source>
</evidence>
<evidence type="ECO:0000259" key="3">
    <source>
        <dbReference type="PROSITE" id="PS50893"/>
    </source>
</evidence>
<keyword evidence="1" id="KW-0547">Nucleotide-binding</keyword>
<keyword evidence="4" id="KW-0808">Transferase</keyword>
<dbReference type="RefSeq" id="WP_096591275.1">
    <property type="nucleotide sequence ID" value="NZ_MWRM01000006.1"/>
</dbReference>
<dbReference type="PROSITE" id="PS50893">
    <property type="entry name" value="ABC_TRANSPORTER_2"/>
    <property type="match status" value="1"/>
</dbReference>
<dbReference type="EMBL" id="MWUU01000002">
    <property type="protein sequence ID" value="PCF56719.1"/>
    <property type="molecule type" value="Genomic_DNA"/>
</dbReference>
<sequence length="237" mass="26511">MIEIKGLTKSFGHKRVLDDVTVTFEDGEIVGIIGPSGTGKTTMIKCMLGMENIDAGTVTINQKQIPHRAVLGEIGYMAQSDALYEDLTARENLKFFAQIYITKSKQIDQRIAWCAEKVNLTQDLDQLVKNFSGGMKRRLSLAISFLQDPQILILDEPTVGIDPKLRKSVWEDLYTFKNEGKSILVTTHVLDEADRCDKLLLMNHGKIVAQGTPAEIKSQYEAATIEEVFLKMGDDEE</sequence>
<dbReference type="SMART" id="SM00382">
    <property type="entry name" value="AAA"/>
    <property type="match status" value="1"/>
</dbReference>
<keyword evidence="2" id="KW-0067">ATP-binding</keyword>
<reference evidence="4 5" key="1">
    <citation type="journal article" date="2017" name="PLoS ONE">
        <title>Development of a real-time PCR for detection of Staphylococcus pseudintermedius using a novel automated comparison of whole-genome sequences.</title>
        <authorList>
            <person name="Verstappen K.M."/>
            <person name="Huijbregts L."/>
            <person name="Spaninks M."/>
            <person name="Wagenaar J.A."/>
            <person name="Fluit A.C."/>
            <person name="Duim B."/>
        </authorList>
    </citation>
    <scope>NUCLEOTIDE SEQUENCE [LARGE SCALE GENOMIC DNA]</scope>
    <source>
        <strain evidence="4 5">215070706401-1</strain>
    </source>
</reference>
<dbReference type="Pfam" id="PF00005">
    <property type="entry name" value="ABC_tran"/>
    <property type="match status" value="1"/>
</dbReference>
<feature type="domain" description="ABC transporter" evidence="3">
    <location>
        <begin position="2"/>
        <end position="229"/>
    </location>
</feature>
<evidence type="ECO:0000313" key="4">
    <source>
        <dbReference type="EMBL" id="PCF56719.1"/>
    </source>
</evidence>
<comment type="caution">
    <text evidence="4">The sequence shown here is derived from an EMBL/GenBank/DDBJ whole genome shotgun (WGS) entry which is preliminary data.</text>
</comment>
<dbReference type="SUPFAM" id="SSF52540">
    <property type="entry name" value="P-loop containing nucleoside triphosphate hydrolases"/>
    <property type="match status" value="1"/>
</dbReference>